<sequence length="103" mass="10538">MVFQGWVRGTGVGCMALVNSGGSGGQSLFAGLVPEALCSCGGARQAAISDLQAPEGVITPPAPGGTAFKPCQAPTNAWVEAMHAKEGLPDMPRIIRVKLKFSI</sequence>
<dbReference type="Proteomes" id="UP001208935">
    <property type="component" value="Unassembled WGS sequence"/>
</dbReference>
<accession>A0ABT3KSZ2</accession>
<evidence type="ECO:0000313" key="1">
    <source>
        <dbReference type="EMBL" id="MCW5321247.1"/>
    </source>
</evidence>
<organism evidence="1 2">
    <name type="scientific">Verminephrobacter aporrectodeae subsp. tuberculatae</name>
    <dbReference type="NCBI Taxonomy" id="1110392"/>
    <lineage>
        <taxon>Bacteria</taxon>
        <taxon>Pseudomonadati</taxon>
        <taxon>Pseudomonadota</taxon>
        <taxon>Betaproteobacteria</taxon>
        <taxon>Burkholderiales</taxon>
        <taxon>Comamonadaceae</taxon>
        <taxon>Verminephrobacter</taxon>
    </lineage>
</organism>
<proteinExistence type="predicted"/>
<reference evidence="2" key="1">
    <citation type="submission" date="2023-07" db="EMBL/GenBank/DDBJ databases">
        <title>Verminephrobacter genomes.</title>
        <authorList>
            <person name="Lund M.B."/>
        </authorList>
    </citation>
    <scope>NUCLEOTIDE SEQUENCE [LARGE SCALE GENOMIC DNA]</scope>
    <source>
        <strain evidence="2">AtM5-05</strain>
    </source>
</reference>
<keyword evidence="2" id="KW-1185">Reference proteome</keyword>
<protein>
    <submittedName>
        <fullName evidence="1">Uncharacterized protein</fullName>
    </submittedName>
</protein>
<name>A0ABT3KSZ2_9BURK</name>
<gene>
    <name evidence="1" type="ORF">D5039_08770</name>
</gene>
<evidence type="ECO:0000313" key="2">
    <source>
        <dbReference type="Proteomes" id="UP001208935"/>
    </source>
</evidence>
<dbReference type="EMBL" id="QZCW01000001">
    <property type="protein sequence ID" value="MCW5321247.1"/>
    <property type="molecule type" value="Genomic_DNA"/>
</dbReference>
<comment type="caution">
    <text evidence="1">The sequence shown here is derived from an EMBL/GenBank/DDBJ whole genome shotgun (WGS) entry which is preliminary data.</text>
</comment>